<dbReference type="AlphaFoldDB" id="A0A1H4ME64"/>
<dbReference type="EMBL" id="FNTD01000004">
    <property type="protein sequence ID" value="SEB80825.1"/>
    <property type="molecule type" value="Genomic_DNA"/>
</dbReference>
<sequence length="130" mass="14483">MTQHAAPAPVPTWVRQLMREIDTLDFGEGFARTTDDTEMFFGTAHVVGAEAIKAFFVKIDEPLHIEHTVLECWEAPDGVLFLRGEATMAKKTAPDTTVRAPFMHLYRLDDSGTIRTIHITAGPLRTDAVM</sequence>
<evidence type="ECO:0008006" key="3">
    <source>
        <dbReference type="Google" id="ProtNLM"/>
    </source>
</evidence>
<protein>
    <recommendedName>
        <fullName evidence="3">Nuclear transport factor 2 family protein</fullName>
    </recommendedName>
</protein>
<dbReference type="Gene3D" id="3.10.450.50">
    <property type="match status" value="1"/>
</dbReference>
<organism evidence="1 2">
    <name type="scientific">Streptomyces misionensis</name>
    <dbReference type="NCBI Taxonomy" id="67331"/>
    <lineage>
        <taxon>Bacteria</taxon>
        <taxon>Bacillati</taxon>
        <taxon>Actinomycetota</taxon>
        <taxon>Actinomycetes</taxon>
        <taxon>Kitasatosporales</taxon>
        <taxon>Streptomycetaceae</taxon>
        <taxon>Streptomyces</taxon>
    </lineage>
</organism>
<gene>
    <name evidence="1" type="ORF">SAMN04490357_0444</name>
</gene>
<dbReference type="RefSeq" id="WP_070029246.1">
    <property type="nucleotide sequence ID" value="NZ_FNTD01000004.1"/>
</dbReference>
<dbReference type="STRING" id="67331.SAMN04490357_0444"/>
<accession>A0A1H4ME64</accession>
<dbReference type="InterPro" id="IPR032710">
    <property type="entry name" value="NTF2-like_dom_sf"/>
</dbReference>
<dbReference type="GeneID" id="95509722"/>
<reference evidence="1 2" key="1">
    <citation type="submission" date="2016-10" db="EMBL/GenBank/DDBJ databases">
        <authorList>
            <person name="de Groot N.N."/>
        </authorList>
    </citation>
    <scope>NUCLEOTIDE SEQUENCE [LARGE SCALE GENOMIC DNA]</scope>
    <source>
        <strain evidence="1 2">DSM 40306</strain>
    </source>
</reference>
<name>A0A1H4ME64_9ACTN</name>
<evidence type="ECO:0000313" key="2">
    <source>
        <dbReference type="Proteomes" id="UP000182375"/>
    </source>
</evidence>
<dbReference type="SUPFAM" id="SSF54427">
    <property type="entry name" value="NTF2-like"/>
    <property type="match status" value="1"/>
</dbReference>
<dbReference type="Proteomes" id="UP000182375">
    <property type="component" value="Unassembled WGS sequence"/>
</dbReference>
<proteinExistence type="predicted"/>
<evidence type="ECO:0000313" key="1">
    <source>
        <dbReference type="EMBL" id="SEB80825.1"/>
    </source>
</evidence>